<dbReference type="PANTHER" id="PTHR23025">
    <property type="entry name" value="TRIACYLGLYCEROL LIPASE"/>
    <property type="match status" value="1"/>
</dbReference>
<dbReference type="InterPro" id="IPR013094">
    <property type="entry name" value="AB_hydrolase_3"/>
</dbReference>
<accession>A0ABY6URE1</accession>
<dbReference type="Gene3D" id="3.40.50.1820">
    <property type="entry name" value="alpha/beta hydrolase"/>
    <property type="match status" value="1"/>
</dbReference>
<sequence length="365" mass="39757">MDFSKYGQPSPQWVAFVEANPSASAEGLSGNDPSTALQLQQTVNSMREKASAKIFADSGLESRVDISTTLLPSRHGHSIPVRRYAPKQGEPTGGDEVAGSQRSLIYFHGGGFLFGTDTSEDPLCAKFALDAGVSVFSVNYSHTPQHVFPVAHDDALDVYNHISENAALYGLAGPSEQLAVLGISAGANLAAEFVQHDVSHAKTDPAHRRLVSGAVLSIPWLIHGDHTPFHLMESPEKAASRQCRDAPVLPWPRIQLFTNLLKLEDSADPRINAALRPDAELEGWPRTGFVIAGMDPLRDDGLIFAKRLEALKTPTSVHIFPGVPHGFRRWADLPFSKQSDDVTVDLTRWALGLATEETIEGWHEY</sequence>
<name>A0ABY6URE1_BIOOC</name>
<feature type="domain" description="Alpha/beta hydrolase fold-3" evidence="1">
    <location>
        <begin position="104"/>
        <end position="327"/>
    </location>
</feature>
<dbReference type="Proteomes" id="UP000766486">
    <property type="component" value="Unassembled WGS sequence"/>
</dbReference>
<protein>
    <recommendedName>
        <fullName evidence="1">Alpha/beta hydrolase fold-3 domain-containing protein</fullName>
    </recommendedName>
</protein>
<evidence type="ECO:0000313" key="2">
    <source>
        <dbReference type="EMBL" id="VUC32549.1"/>
    </source>
</evidence>
<keyword evidence="3" id="KW-1185">Reference proteome</keyword>
<gene>
    <name evidence="2" type="ORF">CLO192961_LOCUS328793</name>
</gene>
<comment type="caution">
    <text evidence="2">The sequence shown here is derived from an EMBL/GenBank/DDBJ whole genome shotgun (WGS) entry which is preliminary data.</text>
</comment>
<dbReference type="InterPro" id="IPR029058">
    <property type="entry name" value="AB_hydrolase_fold"/>
</dbReference>
<dbReference type="EMBL" id="CABFNS010000851">
    <property type="protein sequence ID" value="VUC32549.1"/>
    <property type="molecule type" value="Genomic_DNA"/>
</dbReference>
<dbReference type="SUPFAM" id="SSF53474">
    <property type="entry name" value="alpha/beta-Hydrolases"/>
    <property type="match status" value="1"/>
</dbReference>
<organism evidence="2 3">
    <name type="scientific">Bionectria ochroleuca</name>
    <name type="common">Gliocladium roseum</name>
    <dbReference type="NCBI Taxonomy" id="29856"/>
    <lineage>
        <taxon>Eukaryota</taxon>
        <taxon>Fungi</taxon>
        <taxon>Dikarya</taxon>
        <taxon>Ascomycota</taxon>
        <taxon>Pezizomycotina</taxon>
        <taxon>Sordariomycetes</taxon>
        <taxon>Hypocreomycetidae</taxon>
        <taxon>Hypocreales</taxon>
        <taxon>Bionectriaceae</taxon>
        <taxon>Clonostachys</taxon>
    </lineage>
</organism>
<dbReference type="PANTHER" id="PTHR23025:SF3">
    <property type="entry name" value="HORMONE-SENSITIVE LIPASE"/>
    <property type="match status" value="1"/>
</dbReference>
<dbReference type="Pfam" id="PF07859">
    <property type="entry name" value="Abhydrolase_3"/>
    <property type="match status" value="1"/>
</dbReference>
<evidence type="ECO:0000259" key="1">
    <source>
        <dbReference type="Pfam" id="PF07859"/>
    </source>
</evidence>
<evidence type="ECO:0000313" key="3">
    <source>
        <dbReference type="Proteomes" id="UP000766486"/>
    </source>
</evidence>
<proteinExistence type="predicted"/>
<reference evidence="2 3" key="1">
    <citation type="submission" date="2019-06" db="EMBL/GenBank/DDBJ databases">
        <authorList>
            <person name="Broberg M."/>
        </authorList>
    </citation>
    <scope>NUCLEOTIDE SEQUENCE [LARGE SCALE GENOMIC DNA]</scope>
</reference>